<dbReference type="HOGENOM" id="CLU_1187072_0_0_1"/>
<name>Q248D8_TETTS</name>
<dbReference type="InParanoid" id="Q248D8"/>
<keyword evidence="2" id="KW-1133">Transmembrane helix</keyword>
<keyword evidence="2" id="KW-0472">Membrane</keyword>
<evidence type="ECO:0000313" key="3">
    <source>
        <dbReference type="EMBL" id="EAS04107.1"/>
    </source>
</evidence>
<feature type="transmembrane region" description="Helical" evidence="2">
    <location>
        <begin position="170"/>
        <end position="190"/>
    </location>
</feature>
<proteinExistence type="predicted"/>
<keyword evidence="4" id="KW-1185">Reference proteome</keyword>
<feature type="transmembrane region" description="Helical" evidence="2">
    <location>
        <begin position="91"/>
        <end position="115"/>
    </location>
</feature>
<feature type="transmembrane region" description="Helical" evidence="2">
    <location>
        <begin position="135"/>
        <end position="158"/>
    </location>
</feature>
<dbReference type="KEGG" id="tet:TTHERM_00532290"/>
<dbReference type="EMBL" id="GG662455">
    <property type="protein sequence ID" value="EAS04107.1"/>
    <property type="molecule type" value="Genomic_DNA"/>
</dbReference>
<sequence>MQEDQQQNTQIPQTHQDVQQTDTNQQPLQQNALALQQLQMIFNPVHQPNGENQPVQIDQVTAEQINKMLQEELKKVNLGGLMQQPSMCQRICSLFFSVFLTVSISIVFGVLLWVFQDQGDKNDYCEHDVLKKWAQATAIMLFINSGVQTIKIIDNIFLKSQFDTKGKLYYLTRPLETLLAIGIFAATIGLTVNNSSDCGQFYKLVLAYYIIYYIFLGIGILALLIFLCMFLKRS</sequence>
<evidence type="ECO:0000256" key="1">
    <source>
        <dbReference type="SAM" id="MobiDB-lite"/>
    </source>
</evidence>
<feature type="transmembrane region" description="Helical" evidence="2">
    <location>
        <begin position="210"/>
        <end position="231"/>
    </location>
</feature>
<reference evidence="4" key="1">
    <citation type="journal article" date="2006" name="PLoS Biol.">
        <title>Macronuclear genome sequence of the ciliate Tetrahymena thermophila, a model eukaryote.</title>
        <authorList>
            <person name="Eisen J.A."/>
            <person name="Coyne R.S."/>
            <person name="Wu M."/>
            <person name="Wu D."/>
            <person name="Thiagarajan M."/>
            <person name="Wortman J.R."/>
            <person name="Badger J.H."/>
            <person name="Ren Q."/>
            <person name="Amedeo P."/>
            <person name="Jones K.M."/>
            <person name="Tallon L.J."/>
            <person name="Delcher A.L."/>
            <person name="Salzberg S.L."/>
            <person name="Silva J.C."/>
            <person name="Haas B.J."/>
            <person name="Majoros W.H."/>
            <person name="Farzad M."/>
            <person name="Carlton J.M."/>
            <person name="Smith R.K. Jr."/>
            <person name="Garg J."/>
            <person name="Pearlman R.E."/>
            <person name="Karrer K.M."/>
            <person name="Sun L."/>
            <person name="Manning G."/>
            <person name="Elde N.C."/>
            <person name="Turkewitz A.P."/>
            <person name="Asai D.J."/>
            <person name="Wilkes D.E."/>
            <person name="Wang Y."/>
            <person name="Cai H."/>
            <person name="Collins K."/>
            <person name="Stewart B.A."/>
            <person name="Lee S.R."/>
            <person name="Wilamowska K."/>
            <person name="Weinberg Z."/>
            <person name="Ruzzo W.L."/>
            <person name="Wloga D."/>
            <person name="Gaertig J."/>
            <person name="Frankel J."/>
            <person name="Tsao C.-C."/>
            <person name="Gorovsky M.A."/>
            <person name="Keeling P.J."/>
            <person name="Waller R.F."/>
            <person name="Patron N.J."/>
            <person name="Cherry J.M."/>
            <person name="Stover N.A."/>
            <person name="Krieger C.J."/>
            <person name="del Toro C."/>
            <person name="Ryder H.F."/>
            <person name="Williamson S.C."/>
            <person name="Barbeau R.A."/>
            <person name="Hamilton E.P."/>
            <person name="Orias E."/>
        </authorList>
    </citation>
    <scope>NUCLEOTIDE SEQUENCE [LARGE SCALE GENOMIC DNA]</scope>
    <source>
        <strain evidence="4">SB210</strain>
    </source>
</reference>
<gene>
    <name evidence="3" type="ORF">TTHERM_00532290</name>
</gene>
<evidence type="ECO:0000256" key="2">
    <source>
        <dbReference type="SAM" id="Phobius"/>
    </source>
</evidence>
<feature type="region of interest" description="Disordered" evidence="1">
    <location>
        <begin position="1"/>
        <end position="25"/>
    </location>
</feature>
<dbReference type="AlphaFoldDB" id="Q248D8"/>
<dbReference type="RefSeq" id="XP_001024352.1">
    <property type="nucleotide sequence ID" value="XM_001024352.1"/>
</dbReference>
<dbReference type="eggNOG" id="ENOG502SXZX">
    <property type="taxonomic scope" value="Eukaryota"/>
</dbReference>
<evidence type="ECO:0000313" key="4">
    <source>
        <dbReference type="Proteomes" id="UP000009168"/>
    </source>
</evidence>
<organism evidence="3 4">
    <name type="scientific">Tetrahymena thermophila (strain SB210)</name>
    <dbReference type="NCBI Taxonomy" id="312017"/>
    <lineage>
        <taxon>Eukaryota</taxon>
        <taxon>Sar</taxon>
        <taxon>Alveolata</taxon>
        <taxon>Ciliophora</taxon>
        <taxon>Intramacronucleata</taxon>
        <taxon>Oligohymenophorea</taxon>
        <taxon>Hymenostomatida</taxon>
        <taxon>Tetrahymenina</taxon>
        <taxon>Tetrahymenidae</taxon>
        <taxon>Tetrahymena</taxon>
    </lineage>
</organism>
<dbReference type="GeneID" id="7840770"/>
<keyword evidence="2 3" id="KW-0812">Transmembrane</keyword>
<dbReference type="Proteomes" id="UP000009168">
    <property type="component" value="Unassembled WGS sequence"/>
</dbReference>
<protein>
    <submittedName>
        <fullName evidence="3">Transmembrane protein, putative</fullName>
    </submittedName>
</protein>
<accession>Q248D8</accession>